<dbReference type="InterPro" id="IPR003680">
    <property type="entry name" value="Flavodoxin_fold"/>
</dbReference>
<dbReference type="InterPro" id="IPR029039">
    <property type="entry name" value="Flavoprotein-like_sf"/>
</dbReference>
<dbReference type="Proteomes" id="UP000569951">
    <property type="component" value="Unassembled WGS sequence"/>
</dbReference>
<evidence type="ECO:0000313" key="4">
    <source>
        <dbReference type="EMBL" id="MBB6099058.1"/>
    </source>
</evidence>
<evidence type="ECO:0000256" key="1">
    <source>
        <dbReference type="ARBA" id="ARBA00022630"/>
    </source>
</evidence>
<dbReference type="RefSeq" id="WP_183987816.1">
    <property type="nucleotide sequence ID" value="NZ_JACHHG010000009.1"/>
</dbReference>
<dbReference type="Pfam" id="PF02525">
    <property type="entry name" value="Flavodoxin_2"/>
    <property type="match status" value="1"/>
</dbReference>
<gene>
    <name evidence="4" type="ORF">HNR42_002494</name>
</gene>
<sequence>MTTKVGRTPPHGAAGQKYLFLLGSTRAGSNSEALARAAARSLPTNALQRWIRVIDHPTLEPFEDRRHADPYRAYPMPEGVALNLLEATLEATDIVIATPLYWYGLPGHLKLYLDHWSAWMRVPGLNFRERMQGKALHLIVAHGEEPEKAAPLVAAMKYAAQFMGMRWGGELLAQGNRPGEALEGFAAGEAASRFFGPAAAVEERVSG</sequence>
<dbReference type="AlphaFoldDB" id="A0A841I3V2"/>
<reference evidence="4 5" key="1">
    <citation type="submission" date="2020-08" db="EMBL/GenBank/DDBJ databases">
        <title>Genomic Encyclopedia of Type Strains, Phase IV (KMG-IV): sequencing the most valuable type-strain genomes for metagenomic binning, comparative biology and taxonomic classification.</title>
        <authorList>
            <person name="Goeker M."/>
        </authorList>
    </citation>
    <scope>NUCLEOTIDE SEQUENCE [LARGE SCALE GENOMIC DNA]</scope>
    <source>
        <strain evidence="4 5">DSM 21458</strain>
    </source>
</reference>
<dbReference type="SUPFAM" id="SSF52218">
    <property type="entry name" value="Flavoproteins"/>
    <property type="match status" value="1"/>
</dbReference>
<protein>
    <submittedName>
        <fullName evidence="4">NAD(P)H-dependent FMN reductase</fullName>
    </submittedName>
</protein>
<comment type="caution">
    <text evidence="4">The sequence shown here is derived from an EMBL/GenBank/DDBJ whole genome shotgun (WGS) entry which is preliminary data.</text>
</comment>
<keyword evidence="1" id="KW-0285">Flavoprotein</keyword>
<dbReference type="Gene3D" id="3.40.50.360">
    <property type="match status" value="1"/>
</dbReference>
<dbReference type="EMBL" id="JACHHG010000009">
    <property type="protein sequence ID" value="MBB6099058.1"/>
    <property type="molecule type" value="Genomic_DNA"/>
</dbReference>
<name>A0A841I3V2_9DEIO</name>
<proteinExistence type="predicted"/>
<keyword evidence="2" id="KW-0288">FMN</keyword>
<organism evidence="4 5">
    <name type="scientific">Deinobacterium chartae</name>
    <dbReference type="NCBI Taxonomy" id="521158"/>
    <lineage>
        <taxon>Bacteria</taxon>
        <taxon>Thermotogati</taxon>
        <taxon>Deinococcota</taxon>
        <taxon>Deinococci</taxon>
        <taxon>Deinococcales</taxon>
        <taxon>Deinococcaceae</taxon>
        <taxon>Deinobacterium</taxon>
    </lineage>
</organism>
<feature type="domain" description="Flavodoxin-like fold" evidence="3">
    <location>
        <begin position="17"/>
        <end position="181"/>
    </location>
</feature>
<dbReference type="PANTHER" id="PTHR43278:SF4">
    <property type="entry name" value="NAD(P)H-DEPENDENT FMN-CONTAINING OXIDOREDUCTASE YWQN-RELATED"/>
    <property type="match status" value="1"/>
</dbReference>
<keyword evidence="5" id="KW-1185">Reference proteome</keyword>
<evidence type="ECO:0000259" key="3">
    <source>
        <dbReference type="Pfam" id="PF02525"/>
    </source>
</evidence>
<dbReference type="PANTHER" id="PTHR43278">
    <property type="entry name" value="NAD(P)H-DEPENDENT FMN-CONTAINING OXIDOREDUCTASE YWQN-RELATED"/>
    <property type="match status" value="1"/>
</dbReference>
<accession>A0A841I3V2</accession>
<dbReference type="InterPro" id="IPR051796">
    <property type="entry name" value="ISF_SsuE-like"/>
</dbReference>
<evidence type="ECO:0000256" key="2">
    <source>
        <dbReference type="ARBA" id="ARBA00022643"/>
    </source>
</evidence>
<evidence type="ECO:0000313" key="5">
    <source>
        <dbReference type="Proteomes" id="UP000569951"/>
    </source>
</evidence>